<feature type="transmembrane region" description="Helical" evidence="1">
    <location>
        <begin position="122"/>
        <end position="141"/>
    </location>
</feature>
<reference evidence="3 4" key="1">
    <citation type="submission" date="2014-06" db="EMBL/GenBank/DDBJ databases">
        <title>Evolutionary Origins and Diversification of the Mycorrhizal Mutualists.</title>
        <authorList>
            <consortium name="DOE Joint Genome Institute"/>
            <consortium name="Mycorrhizal Genomics Consortium"/>
            <person name="Kohler A."/>
            <person name="Kuo A."/>
            <person name="Nagy L.G."/>
            <person name="Floudas D."/>
            <person name="Copeland A."/>
            <person name="Barry K.W."/>
            <person name="Cichocki N."/>
            <person name="Veneault-Fourrey C."/>
            <person name="LaButti K."/>
            <person name="Lindquist E.A."/>
            <person name="Lipzen A."/>
            <person name="Lundell T."/>
            <person name="Morin E."/>
            <person name="Murat C."/>
            <person name="Riley R."/>
            <person name="Ohm R."/>
            <person name="Sun H."/>
            <person name="Tunlid A."/>
            <person name="Henrissat B."/>
            <person name="Grigoriev I.V."/>
            <person name="Hibbett D.S."/>
            <person name="Martin F."/>
        </authorList>
    </citation>
    <scope>NUCLEOTIDE SEQUENCE [LARGE SCALE GENOMIC DNA]</scope>
    <source>
        <strain evidence="3 4">SS14</strain>
    </source>
</reference>
<feature type="domain" description="DUF6535" evidence="2">
    <location>
        <begin position="33"/>
        <end position="144"/>
    </location>
</feature>
<dbReference type="Pfam" id="PF20153">
    <property type="entry name" value="DUF6535"/>
    <property type="match status" value="1"/>
</dbReference>
<keyword evidence="1" id="KW-0472">Membrane</keyword>
<keyword evidence="1" id="KW-0812">Transmembrane</keyword>
<dbReference type="AlphaFoldDB" id="A0A0C9UUC0"/>
<protein>
    <recommendedName>
        <fullName evidence="2">DUF6535 domain-containing protein</fullName>
    </recommendedName>
</protein>
<gene>
    <name evidence="3" type="ORF">M422DRAFT_165023</name>
</gene>
<proteinExistence type="predicted"/>
<accession>A0A0C9UUC0</accession>
<evidence type="ECO:0000313" key="3">
    <source>
        <dbReference type="EMBL" id="KIJ46625.1"/>
    </source>
</evidence>
<sequence>MSRTEILLQNILKTLIASEYFSSAPTDGQTQFWTEYERIARRSDGDFLERYNGDLDVQLIFAGLFSAVSSTFLVDMKADLQPDPLEKTNALLALIGQGILNSTFSANDNAILNTPIIPAKLFFGYLSLSLSLLAAFGAVLGKQW</sequence>
<organism evidence="3 4">
    <name type="scientific">Sphaerobolus stellatus (strain SS14)</name>
    <dbReference type="NCBI Taxonomy" id="990650"/>
    <lineage>
        <taxon>Eukaryota</taxon>
        <taxon>Fungi</taxon>
        <taxon>Dikarya</taxon>
        <taxon>Basidiomycota</taxon>
        <taxon>Agaricomycotina</taxon>
        <taxon>Agaricomycetes</taxon>
        <taxon>Phallomycetidae</taxon>
        <taxon>Geastrales</taxon>
        <taxon>Sphaerobolaceae</taxon>
        <taxon>Sphaerobolus</taxon>
    </lineage>
</organism>
<evidence type="ECO:0000259" key="2">
    <source>
        <dbReference type="Pfam" id="PF20153"/>
    </source>
</evidence>
<dbReference type="Proteomes" id="UP000054279">
    <property type="component" value="Unassembled WGS sequence"/>
</dbReference>
<dbReference type="EMBL" id="KN837106">
    <property type="protein sequence ID" value="KIJ46625.1"/>
    <property type="molecule type" value="Genomic_DNA"/>
</dbReference>
<evidence type="ECO:0000256" key="1">
    <source>
        <dbReference type="SAM" id="Phobius"/>
    </source>
</evidence>
<feature type="non-terminal residue" evidence="3">
    <location>
        <position position="1"/>
    </location>
</feature>
<name>A0A0C9UUC0_SPHS4</name>
<keyword evidence="1" id="KW-1133">Transmembrane helix</keyword>
<dbReference type="HOGENOM" id="CLU_018688_3_0_1"/>
<dbReference type="InterPro" id="IPR045338">
    <property type="entry name" value="DUF6535"/>
</dbReference>
<keyword evidence="4" id="KW-1185">Reference proteome</keyword>
<evidence type="ECO:0000313" key="4">
    <source>
        <dbReference type="Proteomes" id="UP000054279"/>
    </source>
</evidence>